<reference evidence="2" key="2">
    <citation type="submission" date="2023-06" db="EMBL/GenBank/DDBJ databases">
        <authorList>
            <consortium name="Lawrence Berkeley National Laboratory"/>
            <person name="Haridas S."/>
            <person name="Hensen N."/>
            <person name="Bonometti L."/>
            <person name="Westerberg I."/>
            <person name="Brannstrom I.O."/>
            <person name="Guillou S."/>
            <person name="Cros-Aarteil S."/>
            <person name="Calhoun S."/>
            <person name="Kuo A."/>
            <person name="Mondo S."/>
            <person name="Pangilinan J."/>
            <person name="Riley R."/>
            <person name="LaButti K."/>
            <person name="Andreopoulos B."/>
            <person name="Lipzen A."/>
            <person name="Chen C."/>
            <person name="Yanf M."/>
            <person name="Daum C."/>
            <person name="Ng V."/>
            <person name="Clum A."/>
            <person name="Steindorff A."/>
            <person name="Ohm R."/>
            <person name="Martin F."/>
            <person name="Silar P."/>
            <person name="Natvig D."/>
            <person name="Lalanne C."/>
            <person name="Gautier V."/>
            <person name="Ament-velasquez S.L."/>
            <person name="Kruys A."/>
            <person name="Hutchinson M.I."/>
            <person name="Powell A.J."/>
            <person name="Barry K."/>
            <person name="Miller A.N."/>
            <person name="Grigoriev I.V."/>
            <person name="Debuchy R."/>
            <person name="Gladieux P."/>
            <person name="Thoren M.H."/>
            <person name="Johannesson H."/>
        </authorList>
    </citation>
    <scope>NUCLEOTIDE SEQUENCE</scope>
    <source>
        <strain evidence="2">CBS 232.78</strain>
    </source>
</reference>
<protein>
    <recommendedName>
        <fullName evidence="1">F-box domain-containing protein</fullName>
    </recommendedName>
</protein>
<dbReference type="Gene3D" id="1.20.1280.50">
    <property type="match status" value="1"/>
</dbReference>
<dbReference type="Pfam" id="PF12937">
    <property type="entry name" value="F-box-like"/>
    <property type="match status" value="1"/>
</dbReference>
<evidence type="ECO:0000259" key="1">
    <source>
        <dbReference type="PROSITE" id="PS50181"/>
    </source>
</evidence>
<dbReference type="SUPFAM" id="SSF81383">
    <property type="entry name" value="F-box domain"/>
    <property type="match status" value="1"/>
</dbReference>
<dbReference type="PROSITE" id="PS50181">
    <property type="entry name" value="FBOX"/>
    <property type="match status" value="1"/>
</dbReference>
<accession>A0AAE0NT64</accession>
<dbReference type="AlphaFoldDB" id="A0AAE0NT64"/>
<dbReference type="EMBL" id="JAULSW010000003">
    <property type="protein sequence ID" value="KAK3387242.1"/>
    <property type="molecule type" value="Genomic_DNA"/>
</dbReference>
<dbReference type="InterPro" id="IPR036047">
    <property type="entry name" value="F-box-like_dom_sf"/>
</dbReference>
<proteinExistence type="predicted"/>
<name>A0AAE0NT64_9PEZI</name>
<comment type="caution">
    <text evidence="2">The sequence shown here is derived from an EMBL/GenBank/DDBJ whole genome shotgun (WGS) entry which is preliminary data.</text>
</comment>
<dbReference type="InterPro" id="IPR001810">
    <property type="entry name" value="F-box_dom"/>
</dbReference>
<organism evidence="2 3">
    <name type="scientific">Podospora didyma</name>
    <dbReference type="NCBI Taxonomy" id="330526"/>
    <lineage>
        <taxon>Eukaryota</taxon>
        <taxon>Fungi</taxon>
        <taxon>Dikarya</taxon>
        <taxon>Ascomycota</taxon>
        <taxon>Pezizomycotina</taxon>
        <taxon>Sordariomycetes</taxon>
        <taxon>Sordariomycetidae</taxon>
        <taxon>Sordariales</taxon>
        <taxon>Podosporaceae</taxon>
        <taxon>Podospora</taxon>
    </lineage>
</organism>
<reference evidence="2" key="1">
    <citation type="journal article" date="2023" name="Mol. Phylogenet. Evol.">
        <title>Genome-scale phylogeny and comparative genomics of the fungal order Sordariales.</title>
        <authorList>
            <person name="Hensen N."/>
            <person name="Bonometti L."/>
            <person name="Westerberg I."/>
            <person name="Brannstrom I.O."/>
            <person name="Guillou S."/>
            <person name="Cros-Aarteil S."/>
            <person name="Calhoun S."/>
            <person name="Haridas S."/>
            <person name="Kuo A."/>
            <person name="Mondo S."/>
            <person name="Pangilinan J."/>
            <person name="Riley R."/>
            <person name="LaButti K."/>
            <person name="Andreopoulos B."/>
            <person name="Lipzen A."/>
            <person name="Chen C."/>
            <person name="Yan M."/>
            <person name="Daum C."/>
            <person name="Ng V."/>
            <person name="Clum A."/>
            <person name="Steindorff A."/>
            <person name="Ohm R.A."/>
            <person name="Martin F."/>
            <person name="Silar P."/>
            <person name="Natvig D.O."/>
            <person name="Lalanne C."/>
            <person name="Gautier V."/>
            <person name="Ament-Velasquez S.L."/>
            <person name="Kruys A."/>
            <person name="Hutchinson M.I."/>
            <person name="Powell A.J."/>
            <person name="Barry K."/>
            <person name="Miller A.N."/>
            <person name="Grigoriev I.V."/>
            <person name="Debuchy R."/>
            <person name="Gladieux P."/>
            <person name="Hiltunen Thoren M."/>
            <person name="Johannesson H."/>
        </authorList>
    </citation>
    <scope>NUCLEOTIDE SEQUENCE</scope>
    <source>
        <strain evidence="2">CBS 232.78</strain>
    </source>
</reference>
<evidence type="ECO:0000313" key="2">
    <source>
        <dbReference type="EMBL" id="KAK3387242.1"/>
    </source>
</evidence>
<evidence type="ECO:0000313" key="3">
    <source>
        <dbReference type="Proteomes" id="UP001285441"/>
    </source>
</evidence>
<dbReference type="Proteomes" id="UP001285441">
    <property type="component" value="Unassembled WGS sequence"/>
</dbReference>
<sequence length="462" mass="53366">MGRQEPSPTAAIQGHWPVAFPKALPDNSNMPSISNKQRAVTQRLPSATTELDGLPVEVLIEILSNLDFDSLIEMTHVNKRFKRLFETNWAAVLIPILKQDFSPAEYFFRVFDVCAPNIVMAFNKFHDGDVRFDGQLVCSRSPEVVKSTRSGRRHDSHGARCDDDDQEVTDRWLTNLSSKDGLAVVLKACRAVKQWEREFQRLRFVRHPEHSRILHAHERERLRQSLYLWWRFARYFHSSCHFEGTEDVHRFWLRRPDSPDVRCNYLRQFSTTQLHELWDMWETIRAAVSREVCPSTVAVREESGNSLSRAEAARVGWGDPVENDHILATIMKLCPEDILHILVYRHQYATKASLVQFVRLRNPFIEDSIEMFSESIQIVLRERERMLLDELGTDALAPGSYFPSSSGFPKRYGGIIDHRKAATERLRDTYSKDAGKGFHLFHLPRQYYICVAVPAGRLVASS</sequence>
<keyword evidence="3" id="KW-1185">Reference proteome</keyword>
<gene>
    <name evidence="2" type="ORF">B0H63DRAFT_154092</name>
</gene>
<feature type="domain" description="F-box" evidence="1">
    <location>
        <begin position="48"/>
        <end position="92"/>
    </location>
</feature>